<accession>A0ABX0V1S3</accession>
<evidence type="ECO:0000256" key="8">
    <source>
        <dbReference type="SAM" id="MobiDB-lite"/>
    </source>
</evidence>
<organism evidence="10 11">
    <name type="scientific">Pseudochelatococcus lubricantis</name>
    <dbReference type="NCBI Taxonomy" id="1538102"/>
    <lineage>
        <taxon>Bacteria</taxon>
        <taxon>Pseudomonadati</taxon>
        <taxon>Pseudomonadota</taxon>
        <taxon>Alphaproteobacteria</taxon>
        <taxon>Hyphomicrobiales</taxon>
        <taxon>Chelatococcaceae</taxon>
        <taxon>Pseudochelatococcus</taxon>
    </lineage>
</organism>
<dbReference type="EMBL" id="JAASQI010000007">
    <property type="protein sequence ID" value="NIJ59162.1"/>
    <property type="molecule type" value="Genomic_DNA"/>
</dbReference>
<dbReference type="RefSeq" id="WP_166954273.1">
    <property type="nucleotide sequence ID" value="NZ_JAASQI010000007.1"/>
</dbReference>
<reference evidence="10 11" key="1">
    <citation type="submission" date="2020-03" db="EMBL/GenBank/DDBJ databases">
        <title>Genomic Encyclopedia of Type Strains, Phase IV (KMG-IV): sequencing the most valuable type-strain genomes for metagenomic binning, comparative biology and taxonomic classification.</title>
        <authorList>
            <person name="Goeker M."/>
        </authorList>
    </citation>
    <scope>NUCLEOTIDE SEQUENCE [LARGE SCALE GENOMIC DNA]</scope>
    <source>
        <strain evidence="10 11">DSM 103870</strain>
    </source>
</reference>
<gene>
    <name evidence="10" type="ORF">FHS82_003017</name>
</gene>
<feature type="transmembrane region" description="Helical" evidence="7">
    <location>
        <begin position="208"/>
        <end position="237"/>
    </location>
</feature>
<dbReference type="Pfam" id="PF00528">
    <property type="entry name" value="BPD_transp_1"/>
    <property type="match status" value="1"/>
</dbReference>
<feature type="transmembrane region" description="Helical" evidence="7">
    <location>
        <begin position="257"/>
        <end position="281"/>
    </location>
</feature>
<evidence type="ECO:0000256" key="4">
    <source>
        <dbReference type="ARBA" id="ARBA00022692"/>
    </source>
</evidence>
<proteinExistence type="inferred from homology"/>
<dbReference type="InterPro" id="IPR000515">
    <property type="entry name" value="MetI-like"/>
</dbReference>
<evidence type="ECO:0000259" key="9">
    <source>
        <dbReference type="PROSITE" id="PS50928"/>
    </source>
</evidence>
<protein>
    <submittedName>
        <fullName evidence="10">Sulfonate transport system permease protein</fullName>
    </submittedName>
</protein>
<evidence type="ECO:0000313" key="11">
    <source>
        <dbReference type="Proteomes" id="UP001429580"/>
    </source>
</evidence>
<comment type="subcellular location">
    <subcellularLocation>
        <location evidence="1 7">Cell membrane</location>
        <topology evidence="1 7">Multi-pass membrane protein</topology>
    </subcellularLocation>
</comment>
<feature type="transmembrane region" description="Helical" evidence="7">
    <location>
        <begin position="139"/>
        <end position="161"/>
    </location>
</feature>
<dbReference type="Proteomes" id="UP001429580">
    <property type="component" value="Unassembled WGS sequence"/>
</dbReference>
<comment type="similarity">
    <text evidence="7">Belongs to the binding-protein-dependent transport system permease family.</text>
</comment>
<feature type="transmembrane region" description="Helical" evidence="7">
    <location>
        <begin position="105"/>
        <end position="127"/>
    </location>
</feature>
<keyword evidence="3" id="KW-1003">Cell membrane</keyword>
<sequence length="300" mass="32197">MPLDSKALDTKDRAGILHPPPLPWNGREAERGDGGRRLFRPAGAGRLPDRLLPFALPGALLASWQAVTAAGFMPEQVLPPPSLVLRTFIAFLGDGEIANNLLVSLRRIACGLGIGVVTGFAFGLLLGVSRRAEAYLGPLFRAFAAVPALGWIPVLILILGIDEALKIVILSKACFVPMVIATLDAYRNIPARLREAADVMRLSPRTRLLKLTLPAMMPMLFGGLRLSAGQAFVSLIVVEMLAATEGIGYMMVWGRTLFQIDIVMVGMAIVGVTGFLLDALLRRIERGIGARMGERTGSHG</sequence>
<keyword evidence="4 7" id="KW-0812">Transmembrane</keyword>
<evidence type="ECO:0000256" key="1">
    <source>
        <dbReference type="ARBA" id="ARBA00004651"/>
    </source>
</evidence>
<dbReference type="InterPro" id="IPR035906">
    <property type="entry name" value="MetI-like_sf"/>
</dbReference>
<comment type="caution">
    <text evidence="10">The sequence shown here is derived from an EMBL/GenBank/DDBJ whole genome shotgun (WGS) entry which is preliminary data.</text>
</comment>
<feature type="domain" description="ABC transmembrane type-1" evidence="9">
    <location>
        <begin position="97"/>
        <end position="281"/>
    </location>
</feature>
<feature type="region of interest" description="Disordered" evidence="8">
    <location>
        <begin position="1"/>
        <end position="35"/>
    </location>
</feature>
<dbReference type="PANTHER" id="PTHR30151">
    <property type="entry name" value="ALKANE SULFONATE ABC TRANSPORTER-RELATED, MEMBRANE SUBUNIT"/>
    <property type="match status" value="1"/>
</dbReference>
<keyword evidence="11" id="KW-1185">Reference proteome</keyword>
<dbReference type="PROSITE" id="PS50928">
    <property type="entry name" value="ABC_TM1"/>
    <property type="match status" value="1"/>
</dbReference>
<keyword evidence="6 7" id="KW-0472">Membrane</keyword>
<evidence type="ECO:0000256" key="3">
    <source>
        <dbReference type="ARBA" id="ARBA00022475"/>
    </source>
</evidence>
<evidence type="ECO:0000256" key="2">
    <source>
        <dbReference type="ARBA" id="ARBA00022448"/>
    </source>
</evidence>
<name>A0ABX0V1S3_9HYPH</name>
<evidence type="ECO:0000313" key="10">
    <source>
        <dbReference type="EMBL" id="NIJ59162.1"/>
    </source>
</evidence>
<dbReference type="SUPFAM" id="SSF161098">
    <property type="entry name" value="MetI-like"/>
    <property type="match status" value="1"/>
</dbReference>
<evidence type="ECO:0000256" key="6">
    <source>
        <dbReference type="ARBA" id="ARBA00023136"/>
    </source>
</evidence>
<dbReference type="PANTHER" id="PTHR30151:SF38">
    <property type="entry name" value="ALIPHATIC SULFONATES TRANSPORT PERMEASE PROTEIN SSUC-RELATED"/>
    <property type="match status" value="1"/>
</dbReference>
<feature type="compositionally biased region" description="Basic and acidic residues" evidence="8">
    <location>
        <begin position="1"/>
        <end position="15"/>
    </location>
</feature>
<keyword evidence="5 7" id="KW-1133">Transmembrane helix</keyword>
<keyword evidence="2 7" id="KW-0813">Transport</keyword>
<evidence type="ECO:0000256" key="7">
    <source>
        <dbReference type="RuleBase" id="RU363032"/>
    </source>
</evidence>
<dbReference type="CDD" id="cd06261">
    <property type="entry name" value="TM_PBP2"/>
    <property type="match status" value="1"/>
</dbReference>
<evidence type="ECO:0000256" key="5">
    <source>
        <dbReference type="ARBA" id="ARBA00022989"/>
    </source>
</evidence>
<dbReference type="Gene3D" id="1.10.3720.10">
    <property type="entry name" value="MetI-like"/>
    <property type="match status" value="1"/>
</dbReference>